<feature type="domain" description="POTRA" evidence="10">
    <location>
        <begin position="84"/>
        <end position="152"/>
    </location>
</feature>
<dbReference type="Proteomes" id="UP000055611">
    <property type="component" value="Chromosome"/>
</dbReference>
<evidence type="ECO:0000256" key="5">
    <source>
        <dbReference type="ARBA" id="ARBA00022989"/>
    </source>
</evidence>
<reference evidence="11 13" key="1">
    <citation type="journal article" date="2016" name="Front. Microbiol.">
        <title>Genome Sequence of the Piezophilic, Mesophilic Sulfate-Reducing Bacterium Desulfovibrio indicus J2T.</title>
        <authorList>
            <person name="Cao J."/>
            <person name="Maignien L."/>
            <person name="Shao Z."/>
            <person name="Alain K."/>
            <person name="Jebbar M."/>
        </authorList>
    </citation>
    <scope>NUCLEOTIDE SEQUENCE [LARGE SCALE GENOMIC DNA]</scope>
    <source>
        <strain evidence="11 13">J2</strain>
    </source>
</reference>
<dbReference type="InterPro" id="IPR034746">
    <property type="entry name" value="POTRA"/>
</dbReference>
<dbReference type="GO" id="GO:0016020">
    <property type="term" value="C:membrane"/>
    <property type="evidence" value="ECO:0007669"/>
    <property type="project" value="UniProtKB-SubCell"/>
</dbReference>
<dbReference type="InterPro" id="IPR013685">
    <property type="entry name" value="POTRA_FtsQ_type"/>
</dbReference>
<dbReference type="EMBL" id="SOBK01000001">
    <property type="protein sequence ID" value="TDT91642.1"/>
    <property type="molecule type" value="Genomic_DNA"/>
</dbReference>
<protein>
    <submittedName>
        <fullName evidence="12">Cell division protein FtsQ</fullName>
    </submittedName>
    <submittedName>
        <fullName evidence="11">Peptide ABC transporter permease</fullName>
    </submittedName>
</protein>
<dbReference type="GO" id="GO:0090529">
    <property type="term" value="P:cell septum assembly"/>
    <property type="evidence" value="ECO:0007669"/>
    <property type="project" value="InterPro"/>
</dbReference>
<dbReference type="InterPro" id="IPR026579">
    <property type="entry name" value="FtsQ"/>
</dbReference>
<evidence type="ECO:0000259" key="10">
    <source>
        <dbReference type="PROSITE" id="PS51779"/>
    </source>
</evidence>
<dbReference type="Gene3D" id="3.10.20.310">
    <property type="entry name" value="membrane protein fhac"/>
    <property type="match status" value="1"/>
</dbReference>
<keyword evidence="4 9" id="KW-0812">Transmembrane</keyword>
<dbReference type="Pfam" id="PF08478">
    <property type="entry name" value="POTRA_1"/>
    <property type="match status" value="1"/>
</dbReference>
<evidence type="ECO:0000256" key="1">
    <source>
        <dbReference type="ARBA" id="ARBA00004370"/>
    </source>
</evidence>
<organism evidence="12 14">
    <name type="scientific">Pseudodesulfovibrio indicus</name>
    <dbReference type="NCBI Taxonomy" id="1716143"/>
    <lineage>
        <taxon>Bacteria</taxon>
        <taxon>Pseudomonadati</taxon>
        <taxon>Thermodesulfobacteriota</taxon>
        <taxon>Desulfovibrionia</taxon>
        <taxon>Desulfovibrionales</taxon>
        <taxon>Desulfovibrionaceae</taxon>
    </lineage>
</organism>
<keyword evidence="7" id="KW-0131">Cell cycle</keyword>
<evidence type="ECO:0000313" key="11">
    <source>
        <dbReference type="EMBL" id="AMK10668.1"/>
    </source>
</evidence>
<keyword evidence="2" id="KW-1003">Cell membrane</keyword>
<dbReference type="AlphaFoldDB" id="A0A126QLW2"/>
<evidence type="ECO:0000256" key="2">
    <source>
        <dbReference type="ARBA" id="ARBA00022475"/>
    </source>
</evidence>
<dbReference type="OrthoDB" id="5470105at2"/>
<evidence type="ECO:0000256" key="6">
    <source>
        <dbReference type="ARBA" id="ARBA00023136"/>
    </source>
</evidence>
<evidence type="ECO:0000313" key="14">
    <source>
        <dbReference type="Proteomes" id="UP000295506"/>
    </source>
</evidence>
<feature type="region of interest" description="Disordered" evidence="8">
    <location>
        <begin position="1"/>
        <end position="40"/>
    </location>
</feature>
<gene>
    <name evidence="11" type="ORF">AWY79_05845</name>
    <name evidence="12" type="ORF">EDC59_10139</name>
</gene>
<dbReference type="Proteomes" id="UP000295506">
    <property type="component" value="Unassembled WGS sequence"/>
</dbReference>
<dbReference type="RefSeq" id="WP_066801513.1">
    <property type="nucleotide sequence ID" value="NZ_CP014206.1"/>
</dbReference>
<evidence type="ECO:0000256" key="7">
    <source>
        <dbReference type="ARBA" id="ARBA00023306"/>
    </source>
</evidence>
<dbReference type="EMBL" id="CP014206">
    <property type="protein sequence ID" value="AMK10668.1"/>
    <property type="molecule type" value="Genomic_DNA"/>
</dbReference>
<keyword evidence="3 12" id="KW-0132">Cell division</keyword>
<keyword evidence="5 9" id="KW-1133">Transmembrane helix</keyword>
<name>A0A126QLW2_9BACT</name>
<reference evidence="12 14" key="2">
    <citation type="submission" date="2019-03" db="EMBL/GenBank/DDBJ databases">
        <title>Genomic Encyclopedia of Type Strains, Phase IV (KMG-IV): sequencing the most valuable type-strain genomes for metagenomic binning, comparative biology and taxonomic classification.</title>
        <authorList>
            <person name="Goeker M."/>
        </authorList>
    </citation>
    <scope>NUCLEOTIDE SEQUENCE [LARGE SCALE GENOMIC DNA]</scope>
    <source>
        <strain evidence="12 14">DSM 101483</strain>
    </source>
</reference>
<evidence type="ECO:0000256" key="9">
    <source>
        <dbReference type="SAM" id="Phobius"/>
    </source>
</evidence>
<keyword evidence="13" id="KW-1185">Reference proteome</keyword>
<comment type="subcellular location">
    <subcellularLocation>
        <location evidence="1">Membrane</location>
    </subcellularLocation>
</comment>
<accession>A0A126QLW2</accession>
<dbReference type="PANTHER" id="PTHR35851:SF1">
    <property type="entry name" value="CELL DIVISION PROTEIN FTSQ"/>
    <property type="match status" value="1"/>
</dbReference>
<sequence length="297" mass="32829">MSTLTIGKQSRLPLGGKRAARGNSRKRVKPANTLKPRQSSHRKLAGAGQFMVRLVMASLALSLVAVLGVGLLYGYRFITAHPYFNLEEIRVTGNSRLSYGTIIDTAQVGLGLNSLEMNVGEVKNRLDRNPWIESVTVRRELPDRLLIDVREKVPAFWIRQGDGLYFADARGKVIAPMHPGEAGSLPILSVADDLPEGPEVLSGILAKMAAQQTPFTQAQTAWIRLTSAHEMEIFLDGHADGKGLTVKLSTDRWEVQLERLKVAWRDLMRRNEFKDATIIAASGDKVWIKKRLDPAAG</sequence>
<evidence type="ECO:0000256" key="8">
    <source>
        <dbReference type="SAM" id="MobiDB-lite"/>
    </source>
</evidence>
<dbReference type="KEGG" id="dej:AWY79_05845"/>
<evidence type="ECO:0000256" key="4">
    <source>
        <dbReference type="ARBA" id="ARBA00022692"/>
    </source>
</evidence>
<dbReference type="PROSITE" id="PS51779">
    <property type="entry name" value="POTRA"/>
    <property type="match status" value="1"/>
</dbReference>
<dbReference type="PANTHER" id="PTHR35851">
    <property type="entry name" value="CELL DIVISION PROTEIN FTSQ"/>
    <property type="match status" value="1"/>
</dbReference>
<keyword evidence="6 9" id="KW-0472">Membrane</keyword>
<proteinExistence type="predicted"/>
<feature type="transmembrane region" description="Helical" evidence="9">
    <location>
        <begin position="50"/>
        <end position="75"/>
    </location>
</feature>
<evidence type="ECO:0000313" key="13">
    <source>
        <dbReference type="Proteomes" id="UP000055611"/>
    </source>
</evidence>
<evidence type="ECO:0000256" key="3">
    <source>
        <dbReference type="ARBA" id="ARBA00022618"/>
    </source>
</evidence>
<feature type="compositionally biased region" description="Basic residues" evidence="8">
    <location>
        <begin position="18"/>
        <end position="29"/>
    </location>
</feature>
<evidence type="ECO:0000313" key="12">
    <source>
        <dbReference type="EMBL" id="TDT91642.1"/>
    </source>
</evidence>